<protein>
    <recommendedName>
        <fullName evidence="2">Arrestin C-terminal-like domain-containing protein</fullName>
    </recommendedName>
</protein>
<comment type="caution">
    <text evidence="3">The sequence shown here is derived from an EMBL/GenBank/DDBJ whole genome shotgun (WGS) entry which is preliminary data.</text>
</comment>
<organism evidence="3 5">
    <name type="scientific">Aspergillus hiratsukae</name>
    <dbReference type="NCBI Taxonomy" id="1194566"/>
    <lineage>
        <taxon>Eukaryota</taxon>
        <taxon>Fungi</taxon>
        <taxon>Dikarya</taxon>
        <taxon>Ascomycota</taxon>
        <taxon>Pezizomycotina</taxon>
        <taxon>Eurotiomycetes</taxon>
        <taxon>Eurotiomycetidae</taxon>
        <taxon>Eurotiales</taxon>
        <taxon>Aspergillaceae</taxon>
        <taxon>Aspergillus</taxon>
        <taxon>Aspergillus subgen. Fumigati</taxon>
    </lineage>
</organism>
<dbReference type="InterPro" id="IPR014756">
    <property type="entry name" value="Ig_E-set"/>
</dbReference>
<dbReference type="AlphaFoldDB" id="A0A8H6UCM2"/>
<dbReference type="GO" id="GO:0030674">
    <property type="term" value="F:protein-macromolecule adaptor activity"/>
    <property type="evidence" value="ECO:0007669"/>
    <property type="project" value="TreeGrafter"/>
</dbReference>
<dbReference type="Proteomes" id="UP000630445">
    <property type="component" value="Unassembled WGS sequence"/>
</dbReference>
<feature type="region of interest" description="Disordered" evidence="1">
    <location>
        <begin position="135"/>
        <end position="155"/>
    </location>
</feature>
<dbReference type="PANTHER" id="PTHR11188">
    <property type="entry name" value="ARRESTIN DOMAIN CONTAINING PROTEIN"/>
    <property type="match status" value="1"/>
</dbReference>
<proteinExistence type="predicted"/>
<dbReference type="SMART" id="SM01017">
    <property type="entry name" value="Arrestin_C"/>
    <property type="match status" value="1"/>
</dbReference>
<dbReference type="Gene3D" id="2.60.40.640">
    <property type="match status" value="1"/>
</dbReference>
<reference evidence="3" key="1">
    <citation type="submission" date="2020-06" db="EMBL/GenBank/DDBJ databases">
        <title>Draft genome sequences of strains closely related to Aspergillus parafelis and Aspergillus hiratsukae.</title>
        <authorList>
            <person name="Dos Santos R.A.C."/>
            <person name="Rivero-Menendez O."/>
            <person name="Steenwyk J.L."/>
            <person name="Mead M.E."/>
            <person name="Goldman G.H."/>
            <person name="Alastruey-Izquierdo A."/>
            <person name="Rokas A."/>
        </authorList>
    </citation>
    <scope>NUCLEOTIDE SEQUENCE</scope>
    <source>
        <strain evidence="3">CNM-CM5793</strain>
        <strain evidence="4">CNM-CM6106</strain>
    </source>
</reference>
<dbReference type="OrthoDB" id="2238745at2759"/>
<keyword evidence="5" id="KW-1185">Reference proteome</keyword>
<accession>A0A8H6UCM2</accession>
<dbReference type="GO" id="GO:0005829">
    <property type="term" value="C:cytosol"/>
    <property type="evidence" value="ECO:0007669"/>
    <property type="project" value="TreeGrafter"/>
</dbReference>
<gene>
    <name evidence="3" type="ORF">CNMCM5793_004135</name>
    <name evidence="4" type="ORF">CNMCM6106_002156</name>
</gene>
<dbReference type="GO" id="GO:0070086">
    <property type="term" value="P:ubiquitin-dependent endocytosis"/>
    <property type="evidence" value="ECO:0007669"/>
    <property type="project" value="TreeGrafter"/>
</dbReference>
<sequence>MTETSLLPDIACHTGKHISESRKGIQLSFVLIEPVVFLQGHGTGSSACKDKAAVVRGSLHLKVTEPTKIKRICVYFRGLVKLELSEDANNVVSWTVKLVGNRDLITSGITYFDRGQTAQSGHVYGADLCHIPGRSGTHTESGQHVGNTDQQSWKDQSLPPEYNAASLHQARLMGPVTKSAVFPVGDYMYNFEFLIHNSLPESINTELISTRYYLEALIEPSGAFSSKIVSQLDVPVIRLPAENSLELVEPIVFSRKWREQLYYDVYIFGKCFPLGSQIPMKVKLTPLANVQCHWIRVYVSQHVQYRKKGQTGRFLQLPTKRVLLFEKQAGLASYSSYPGSTVRITSEGTIRPSGIHSTNLLGEELETSEIKLEVQLPRCQEMGSKERTQRLHFSTKGGSPEVNHWIQVRNSETPRRDAMASTWMLTHKQIVLCLSVKDKDGMGSNKPRPVELTIESPFTILSCKATPVNIYVPPYALEDDMGVTPSHEAQCDCGGGPRSISLASRHEAEAPETERVDNSMSVKIQIPRDITRQVSFDSISSDIKRPARAHLPDWDLLPDELHRRAAPCRNRQWYGG</sequence>
<dbReference type="InterPro" id="IPR011022">
    <property type="entry name" value="Arrestin_C-like"/>
</dbReference>
<dbReference type="InterPro" id="IPR014752">
    <property type="entry name" value="Arrestin-like_C"/>
</dbReference>
<dbReference type="EMBL" id="JACBAF010002145">
    <property type="protein sequence ID" value="KAF7166298.1"/>
    <property type="molecule type" value="Genomic_DNA"/>
</dbReference>
<evidence type="ECO:0000256" key="1">
    <source>
        <dbReference type="SAM" id="MobiDB-lite"/>
    </source>
</evidence>
<dbReference type="SUPFAM" id="SSF81296">
    <property type="entry name" value="E set domains"/>
    <property type="match status" value="1"/>
</dbReference>
<evidence type="ECO:0000313" key="4">
    <source>
        <dbReference type="EMBL" id="KAF7166298.1"/>
    </source>
</evidence>
<dbReference type="GO" id="GO:0031625">
    <property type="term" value="F:ubiquitin protein ligase binding"/>
    <property type="evidence" value="ECO:0007669"/>
    <property type="project" value="TreeGrafter"/>
</dbReference>
<feature type="compositionally biased region" description="Polar residues" evidence="1">
    <location>
        <begin position="136"/>
        <end position="155"/>
    </location>
</feature>
<evidence type="ECO:0000313" key="3">
    <source>
        <dbReference type="EMBL" id="KAF7116115.1"/>
    </source>
</evidence>
<evidence type="ECO:0000313" key="5">
    <source>
        <dbReference type="Proteomes" id="UP000630445"/>
    </source>
</evidence>
<evidence type="ECO:0000259" key="2">
    <source>
        <dbReference type="SMART" id="SM01017"/>
    </source>
</evidence>
<dbReference type="EMBL" id="JACBAD010002106">
    <property type="protein sequence ID" value="KAF7116115.1"/>
    <property type="molecule type" value="Genomic_DNA"/>
</dbReference>
<dbReference type="PANTHER" id="PTHR11188:SF174">
    <property type="entry name" value="ARRESTIN-RELATED TRAFFICKING ADAPTER 10-RELATED"/>
    <property type="match status" value="1"/>
</dbReference>
<feature type="domain" description="Arrestin C-terminal-like" evidence="2">
    <location>
        <begin position="257"/>
        <end position="465"/>
    </location>
</feature>
<dbReference type="Pfam" id="PF02752">
    <property type="entry name" value="Arrestin_C"/>
    <property type="match status" value="1"/>
</dbReference>
<name>A0A8H6UCM2_9EURO</name>
<dbReference type="InterPro" id="IPR050357">
    <property type="entry name" value="Arrestin_domain-protein"/>
</dbReference>
<dbReference type="Proteomes" id="UP000662466">
    <property type="component" value="Unassembled WGS sequence"/>
</dbReference>